<evidence type="ECO:0000313" key="3">
    <source>
        <dbReference type="Proteomes" id="UP001499979"/>
    </source>
</evidence>
<dbReference type="EMBL" id="BAAAJE010000007">
    <property type="protein sequence ID" value="GAA1141989.1"/>
    <property type="molecule type" value="Genomic_DNA"/>
</dbReference>
<dbReference type="Proteomes" id="UP001499979">
    <property type="component" value="Unassembled WGS sequence"/>
</dbReference>
<keyword evidence="1" id="KW-0472">Membrane</keyword>
<proteinExistence type="predicted"/>
<evidence type="ECO:0000313" key="2">
    <source>
        <dbReference type="EMBL" id="GAA1141989.1"/>
    </source>
</evidence>
<feature type="transmembrane region" description="Helical" evidence="1">
    <location>
        <begin position="104"/>
        <end position="121"/>
    </location>
</feature>
<evidence type="ECO:0008006" key="4">
    <source>
        <dbReference type="Google" id="ProtNLM"/>
    </source>
</evidence>
<dbReference type="RefSeq" id="WP_343907567.1">
    <property type="nucleotide sequence ID" value="NZ_BAAAJE010000007.1"/>
</dbReference>
<feature type="transmembrane region" description="Helical" evidence="1">
    <location>
        <begin position="152"/>
        <end position="170"/>
    </location>
</feature>
<reference evidence="2 3" key="1">
    <citation type="journal article" date="2019" name="Int. J. Syst. Evol. Microbiol.">
        <title>The Global Catalogue of Microorganisms (GCM) 10K type strain sequencing project: providing services to taxonomists for standard genome sequencing and annotation.</title>
        <authorList>
            <consortium name="The Broad Institute Genomics Platform"/>
            <consortium name="The Broad Institute Genome Sequencing Center for Infectious Disease"/>
            <person name="Wu L."/>
            <person name="Ma J."/>
        </authorList>
    </citation>
    <scope>NUCLEOTIDE SEQUENCE [LARGE SCALE GENOMIC DNA]</scope>
    <source>
        <strain evidence="2 3">JCM 11813</strain>
    </source>
</reference>
<organism evidence="2 3">
    <name type="scientific">Nocardioides aquiterrae</name>
    <dbReference type="NCBI Taxonomy" id="203799"/>
    <lineage>
        <taxon>Bacteria</taxon>
        <taxon>Bacillati</taxon>
        <taxon>Actinomycetota</taxon>
        <taxon>Actinomycetes</taxon>
        <taxon>Propionibacteriales</taxon>
        <taxon>Nocardioidaceae</taxon>
        <taxon>Nocardioides</taxon>
    </lineage>
</organism>
<evidence type="ECO:0000256" key="1">
    <source>
        <dbReference type="SAM" id="Phobius"/>
    </source>
</evidence>
<protein>
    <recommendedName>
        <fullName evidence="4">DUF998 domain-containing protein</fullName>
    </recommendedName>
</protein>
<keyword evidence="3" id="KW-1185">Reference proteome</keyword>
<keyword evidence="1" id="KW-0812">Transmembrane</keyword>
<sequence length="206" mass="21673">MYSRWLALTALAYAVAHHLGLLPGGLGAAPDGTCWADWLDLLVPGLVLTPGALTLAADRAGPRTWTLFGIGAGLYLSGHGIHLAANSIGNTAPSTTAHLWDERVGHLVWYAGAALVLAALARSMRGRARPGPVGHLLALAAGLTWASNALGGGGLVLGLLVALPAAWYGWRHRLRPRRRRPGGHRGRLSARIGHQPHEFGPETCGW</sequence>
<keyword evidence="1" id="KW-1133">Transmembrane helix</keyword>
<feature type="transmembrane region" description="Helical" evidence="1">
    <location>
        <begin position="64"/>
        <end position="84"/>
    </location>
</feature>
<comment type="caution">
    <text evidence="2">The sequence shown here is derived from an EMBL/GenBank/DDBJ whole genome shotgun (WGS) entry which is preliminary data.</text>
</comment>
<gene>
    <name evidence="2" type="ORF">GCM10009606_21890</name>
</gene>
<accession>A0ABN1UFI5</accession>
<name>A0ABN1UFI5_9ACTN</name>